<dbReference type="AlphaFoldDB" id="U5EZ00"/>
<organism evidence="3">
    <name type="scientific">Corethrella appendiculata</name>
    <dbReference type="NCBI Taxonomy" id="1370023"/>
    <lineage>
        <taxon>Eukaryota</taxon>
        <taxon>Metazoa</taxon>
        <taxon>Ecdysozoa</taxon>
        <taxon>Arthropoda</taxon>
        <taxon>Hexapoda</taxon>
        <taxon>Insecta</taxon>
        <taxon>Pterygota</taxon>
        <taxon>Neoptera</taxon>
        <taxon>Endopterygota</taxon>
        <taxon>Diptera</taxon>
        <taxon>Nematocera</taxon>
        <taxon>Culicoidea</taxon>
        <taxon>Chaoboridae</taxon>
        <taxon>Corethrella</taxon>
    </lineage>
</organism>
<comment type="similarity">
    <text evidence="1">Belongs to the C19orf12 family.</text>
</comment>
<dbReference type="PANTHER" id="PTHR31493:SF1">
    <property type="entry name" value="PROTEIN C19ORF12"/>
    <property type="match status" value="1"/>
</dbReference>
<keyword evidence="2" id="KW-0472">Membrane</keyword>
<dbReference type="EMBL" id="GANO01001685">
    <property type="protein sequence ID" value="JAB58186.1"/>
    <property type="molecule type" value="mRNA"/>
</dbReference>
<feature type="transmembrane region" description="Helical" evidence="2">
    <location>
        <begin position="31"/>
        <end position="60"/>
    </location>
</feature>
<dbReference type="Pfam" id="PF20721">
    <property type="entry name" value="C19orf12"/>
    <property type="match status" value="1"/>
</dbReference>
<protein>
    <submittedName>
        <fullName evidence="3">Uncharacterized protein</fullName>
    </submittedName>
</protein>
<keyword evidence="2" id="KW-1133">Transmembrane helix</keyword>
<name>U5EZ00_9DIPT</name>
<dbReference type="InterPro" id="IPR033369">
    <property type="entry name" value="C19orf12"/>
</dbReference>
<accession>U5EZ00</accession>
<evidence type="ECO:0000313" key="3">
    <source>
        <dbReference type="EMBL" id="JAB58186.1"/>
    </source>
</evidence>
<proteinExistence type="evidence at transcript level"/>
<dbReference type="PANTHER" id="PTHR31493">
    <property type="entry name" value="NAZO FAMILY MEMBER"/>
    <property type="match status" value="1"/>
</dbReference>
<evidence type="ECO:0000256" key="2">
    <source>
        <dbReference type="SAM" id="Phobius"/>
    </source>
</evidence>
<sequence length="139" mass="14788">MPLDTQELMSAISIITDEHNMRVTLKQSTKGAMLAGGFCFVGGLLAGPVGLAIGGAIGGLTAANVCSNFKSVSQVINEDLTVAQREELKIRVERALRSIDATDVALLLPLLLNSEAAKVAVMREVANYLTSQMRMQIVD</sequence>
<reference evidence="3" key="1">
    <citation type="journal article" date="2014" name="Insect Biochem. Mol. Biol.">
        <title>An insight into the sialome of the frog biting fly, Corethrella appendiculata.</title>
        <authorList>
            <person name="Ribeiro J.M.C."/>
            <person name="Chagas A.C."/>
            <person name="Pham V.M."/>
            <person name="Lounibos L.P."/>
            <person name="Calvo E."/>
        </authorList>
    </citation>
    <scope>NUCLEOTIDE SEQUENCE</scope>
    <source>
        <tissue evidence="3">Salivary glands</tissue>
    </source>
</reference>
<evidence type="ECO:0000256" key="1">
    <source>
        <dbReference type="ARBA" id="ARBA00029457"/>
    </source>
</evidence>
<keyword evidence="2" id="KW-0812">Transmembrane</keyword>